<dbReference type="EMBL" id="CP000790">
    <property type="protein sequence ID" value="ABU73814.1"/>
    <property type="molecule type" value="Genomic_DNA"/>
</dbReference>
<evidence type="ECO:0000313" key="2">
    <source>
        <dbReference type="Proteomes" id="UP000008152"/>
    </source>
</evidence>
<dbReference type="AlphaFoldDB" id="A7N5G3"/>
<dbReference type="KEGG" id="vha:VIBHAR_05921"/>
<accession>A7N5G3</accession>
<sequence>MRFILPAFKNLSNYLMRILNIINFTCSSDLLNLDMRFGNTATKSNNTFTFEYRQRLDFTNQGVHMEPQTKESLWR</sequence>
<protein>
    <submittedName>
        <fullName evidence="1">Uncharacterized protein</fullName>
    </submittedName>
</protein>
<organism evidence="1 2">
    <name type="scientific">Vibrio campbellii (strain ATCC BAA-1116)</name>
    <dbReference type="NCBI Taxonomy" id="2902295"/>
    <lineage>
        <taxon>Bacteria</taxon>
        <taxon>Pseudomonadati</taxon>
        <taxon>Pseudomonadota</taxon>
        <taxon>Gammaproteobacteria</taxon>
        <taxon>Vibrionales</taxon>
        <taxon>Vibrionaceae</taxon>
        <taxon>Vibrio</taxon>
    </lineage>
</organism>
<name>A7N5G3_VIBC1</name>
<proteinExistence type="predicted"/>
<dbReference type="PATRIC" id="fig|338187.36.peg.4791"/>
<reference evidence="1 2" key="1">
    <citation type="submission" date="2007-08" db="EMBL/GenBank/DDBJ databases">
        <authorList>
            <consortium name="The Vibrio harveyi Genome Sequencing Project"/>
            <person name="Bassler B."/>
            <person name="Clifton S.W."/>
            <person name="Fulton L."/>
            <person name="Delehaunty K."/>
            <person name="Fronick C."/>
            <person name="Harrison M."/>
            <person name="Markivic C."/>
            <person name="Fulton R."/>
            <person name="Tin-Wollam A.-M."/>
            <person name="Shah N."/>
            <person name="Pepin K."/>
            <person name="Nash W."/>
            <person name="Thiruvilangam P."/>
            <person name="Bhonagiri V."/>
            <person name="Waters C."/>
            <person name="Tu K.C."/>
            <person name="Irgon J."/>
            <person name="Wilson R.K."/>
        </authorList>
    </citation>
    <scope>NUCLEOTIDE SEQUENCE [LARGE SCALE GENOMIC DNA]</scope>
    <source>
        <strain evidence="2">ATCC BAA-1116 / BB120</strain>
    </source>
</reference>
<dbReference type="Proteomes" id="UP000008152">
    <property type="component" value="Chromosome II"/>
</dbReference>
<evidence type="ECO:0000313" key="1">
    <source>
        <dbReference type="EMBL" id="ABU73814.1"/>
    </source>
</evidence>
<gene>
    <name evidence="1" type="ordered locus">VIBHAR_05921</name>
</gene>